<feature type="region of interest" description="Disordered" evidence="5">
    <location>
        <begin position="333"/>
        <end position="376"/>
    </location>
</feature>
<proteinExistence type="inferred from homology"/>
<comment type="caution">
    <text evidence="7">The sequence shown here is derived from an EMBL/GenBank/DDBJ whole genome shotgun (WGS) entry which is preliminary data.</text>
</comment>
<dbReference type="GO" id="GO:0005737">
    <property type="term" value="C:cytoplasm"/>
    <property type="evidence" value="ECO:0007669"/>
    <property type="project" value="TreeGrafter"/>
</dbReference>
<evidence type="ECO:0000259" key="6">
    <source>
        <dbReference type="PROSITE" id="PS50089"/>
    </source>
</evidence>
<keyword evidence="2 4" id="KW-0479">Metal-binding</keyword>
<dbReference type="InterPro" id="IPR050784">
    <property type="entry name" value="IAP"/>
</dbReference>
<evidence type="ECO:0000256" key="1">
    <source>
        <dbReference type="ARBA" id="ARBA00006672"/>
    </source>
</evidence>
<dbReference type="SMART" id="SM00238">
    <property type="entry name" value="BIR"/>
    <property type="match status" value="2"/>
</dbReference>
<dbReference type="PANTHER" id="PTHR10044">
    <property type="entry name" value="INHIBITOR OF APOPTOSIS"/>
    <property type="match status" value="1"/>
</dbReference>
<dbReference type="AlphaFoldDB" id="A0A9D4FDF1"/>
<evidence type="ECO:0000256" key="3">
    <source>
        <dbReference type="ARBA" id="ARBA00022833"/>
    </source>
</evidence>
<dbReference type="InterPro" id="IPR001841">
    <property type="entry name" value="Znf_RING"/>
</dbReference>
<reference evidence="7" key="2">
    <citation type="submission" date="2020-11" db="EMBL/GenBank/DDBJ databases">
        <authorList>
            <person name="McCartney M.A."/>
            <person name="Auch B."/>
            <person name="Kono T."/>
            <person name="Mallez S."/>
            <person name="Becker A."/>
            <person name="Gohl D.M."/>
            <person name="Silverstein K.A.T."/>
            <person name="Koren S."/>
            <person name="Bechman K.B."/>
            <person name="Herman A."/>
            <person name="Abrahante J.E."/>
            <person name="Garbe J."/>
        </authorList>
    </citation>
    <scope>NUCLEOTIDE SEQUENCE</scope>
    <source>
        <strain evidence="7">Duluth1</strain>
        <tissue evidence="7">Whole animal</tissue>
    </source>
</reference>
<dbReference type="Proteomes" id="UP000828390">
    <property type="component" value="Unassembled WGS sequence"/>
</dbReference>
<feature type="compositionally biased region" description="Polar residues" evidence="5">
    <location>
        <begin position="363"/>
        <end position="376"/>
    </location>
</feature>
<evidence type="ECO:0000256" key="2">
    <source>
        <dbReference type="ARBA" id="ARBA00022771"/>
    </source>
</evidence>
<evidence type="ECO:0000313" key="8">
    <source>
        <dbReference type="Proteomes" id="UP000828390"/>
    </source>
</evidence>
<dbReference type="PROSITE" id="PS01282">
    <property type="entry name" value="BIR_REPEAT_1"/>
    <property type="match status" value="1"/>
</dbReference>
<dbReference type="GO" id="GO:0005634">
    <property type="term" value="C:nucleus"/>
    <property type="evidence" value="ECO:0007669"/>
    <property type="project" value="TreeGrafter"/>
</dbReference>
<dbReference type="GO" id="GO:0051726">
    <property type="term" value="P:regulation of cell cycle"/>
    <property type="evidence" value="ECO:0007669"/>
    <property type="project" value="TreeGrafter"/>
</dbReference>
<gene>
    <name evidence="7" type="ORF">DPMN_148923</name>
</gene>
<dbReference type="PROSITE" id="PS50089">
    <property type="entry name" value="ZF_RING_2"/>
    <property type="match status" value="1"/>
</dbReference>
<comment type="similarity">
    <text evidence="1">Belongs to the IAP family.</text>
</comment>
<dbReference type="GO" id="GO:0008270">
    <property type="term" value="F:zinc ion binding"/>
    <property type="evidence" value="ECO:0007669"/>
    <property type="project" value="UniProtKB-KW"/>
</dbReference>
<dbReference type="PROSITE" id="PS50143">
    <property type="entry name" value="BIR_REPEAT_2"/>
    <property type="match status" value="2"/>
</dbReference>
<keyword evidence="3" id="KW-0862">Zinc</keyword>
<keyword evidence="8" id="KW-1185">Reference proteome</keyword>
<dbReference type="CDD" id="cd00022">
    <property type="entry name" value="BIR"/>
    <property type="match status" value="2"/>
</dbReference>
<dbReference type="Gene3D" id="1.10.1170.10">
    <property type="entry name" value="Inhibitor Of Apoptosis Protein (2mihbC-IAP-1), Chain A"/>
    <property type="match status" value="2"/>
</dbReference>
<organism evidence="7 8">
    <name type="scientific">Dreissena polymorpha</name>
    <name type="common">Zebra mussel</name>
    <name type="synonym">Mytilus polymorpha</name>
    <dbReference type="NCBI Taxonomy" id="45954"/>
    <lineage>
        <taxon>Eukaryota</taxon>
        <taxon>Metazoa</taxon>
        <taxon>Spiralia</taxon>
        <taxon>Lophotrochozoa</taxon>
        <taxon>Mollusca</taxon>
        <taxon>Bivalvia</taxon>
        <taxon>Autobranchia</taxon>
        <taxon>Heteroconchia</taxon>
        <taxon>Euheterodonta</taxon>
        <taxon>Imparidentia</taxon>
        <taxon>Neoheterodontei</taxon>
        <taxon>Myida</taxon>
        <taxon>Dreissenoidea</taxon>
        <taxon>Dreissenidae</taxon>
        <taxon>Dreissena</taxon>
    </lineage>
</organism>
<keyword evidence="2 4" id="KW-0863">Zinc-finger</keyword>
<dbReference type="PANTHER" id="PTHR10044:SF139">
    <property type="entry name" value="DEATH-ASSOCIATED INHIBITOR OF APOPTOSIS 2"/>
    <property type="match status" value="1"/>
</dbReference>
<dbReference type="InterPro" id="IPR013083">
    <property type="entry name" value="Znf_RING/FYVE/PHD"/>
</dbReference>
<feature type="domain" description="RING-type" evidence="6">
    <location>
        <begin position="748"/>
        <end position="782"/>
    </location>
</feature>
<feature type="compositionally biased region" description="Basic and acidic residues" evidence="5">
    <location>
        <begin position="342"/>
        <end position="361"/>
    </location>
</feature>
<evidence type="ECO:0000313" key="7">
    <source>
        <dbReference type="EMBL" id="KAH3795373.1"/>
    </source>
</evidence>
<evidence type="ECO:0000256" key="4">
    <source>
        <dbReference type="PROSITE-ProRule" id="PRU00175"/>
    </source>
</evidence>
<dbReference type="OrthoDB" id="4034597at2759"/>
<dbReference type="Pfam" id="PF00653">
    <property type="entry name" value="BIR"/>
    <property type="match status" value="2"/>
</dbReference>
<evidence type="ECO:0000256" key="5">
    <source>
        <dbReference type="SAM" id="MobiDB-lite"/>
    </source>
</evidence>
<dbReference type="InterPro" id="IPR001370">
    <property type="entry name" value="BIR_rpt"/>
</dbReference>
<dbReference type="SUPFAM" id="SSF57924">
    <property type="entry name" value="Inhibitor of apoptosis (IAP) repeat"/>
    <property type="match status" value="2"/>
</dbReference>
<accession>A0A9D4FDF1</accession>
<dbReference type="Gene3D" id="3.30.40.10">
    <property type="entry name" value="Zinc/RING finger domain, C3HC4 (zinc finger)"/>
    <property type="match status" value="1"/>
</dbReference>
<dbReference type="Pfam" id="PF13920">
    <property type="entry name" value="zf-C3HC4_3"/>
    <property type="match status" value="1"/>
</dbReference>
<name>A0A9D4FDF1_DREPO</name>
<dbReference type="EMBL" id="JAIWYP010000007">
    <property type="protein sequence ID" value="KAH3795373.1"/>
    <property type="molecule type" value="Genomic_DNA"/>
</dbReference>
<reference evidence="7" key="1">
    <citation type="journal article" date="2019" name="bioRxiv">
        <title>The Genome of the Zebra Mussel, Dreissena polymorpha: A Resource for Invasive Species Research.</title>
        <authorList>
            <person name="McCartney M.A."/>
            <person name="Auch B."/>
            <person name="Kono T."/>
            <person name="Mallez S."/>
            <person name="Zhang Y."/>
            <person name="Obille A."/>
            <person name="Becker A."/>
            <person name="Abrahante J.E."/>
            <person name="Garbe J."/>
            <person name="Badalamenti J.P."/>
            <person name="Herman A."/>
            <person name="Mangelson H."/>
            <person name="Liachko I."/>
            <person name="Sullivan S."/>
            <person name="Sone E.D."/>
            <person name="Koren S."/>
            <person name="Silverstein K.A.T."/>
            <person name="Beckman K.B."/>
            <person name="Gohl D.M."/>
        </authorList>
    </citation>
    <scope>NUCLEOTIDE SEQUENCE</scope>
    <source>
        <strain evidence="7">Duluth1</strain>
        <tissue evidence="7">Whole animal</tissue>
    </source>
</reference>
<protein>
    <recommendedName>
        <fullName evidence="6">RING-type domain-containing protein</fullName>
    </recommendedName>
</protein>
<sequence>MGVDIQTYRSRIGSFSFWKGEITTYTDNCSAITNHEECYRNRGYLFTIALVIVMFLSVDQCCLKHRNTAFGDISQNELWNVLEDMLPNGVIKVQLLISGVEPNPGPGCLTDIEADNKHLEGTDACDSDKDKVGKGTLQSNMPSQDVNTHEKLEANTHKRKTYVYFGKVQPCTGSIKVGSIFGTKVFKIGLTTDLQKGLRNKNNSTSNGFAISRILDELCHFGKFVGMEIPPLLYLRQRIAYMVLPSLSWWRKLETSTEKTLPTVVLAFRNEFRQSFFLGDKHTISMLVKHICNTNVSTINFCDIMVANPFGGFHMITCNCASIYPNGQKPELKYSTQVSEDEQQHDRPITEDEPSLDERPSIGHNNASTQFVNQPDNYRFDDAQREPREILQGVQNNAMHVNESNTERFQYMAHTSRYQTAKYASYENEVYRMETFREWPLQQPYPKTLCDAGFFFTGQSYDLVRCFCCGIGLKDFSDMDNPLLEHVKHSSNCPFMVDKFGSRAAIESYKQRYILQHPEEIRQRQREIYQQQQGRPVTNYRAKHERFRTLSSRLDTFTHWPLHLSQRPEQLATAGFYYTGVDDHCRCFACDGGLRKWGPGDDSWIEHCRWFPACPYAREIKGDEFINLIQVSADLAETETTSHQHEEINGVMAALTIDDRLVRRIVEKHQVIITYDMGFPVDDFRHAVLELVQQGTREPYIEDIVTRMEVIRERKLPDETLRTQQPIGPQSNETLMLQNQRLKNLLLCHLCHTNQVNALFLPCTHHKYCLDCTQHRDICPDCGRPINQTIRTFMS</sequence>